<proteinExistence type="inferred from homology"/>
<accession>A0A8H3I809</accession>
<dbReference type="OrthoDB" id="7859621at2759"/>
<feature type="transmembrane region" description="Helical" evidence="7">
    <location>
        <begin position="222"/>
        <end position="242"/>
    </location>
</feature>
<keyword evidence="9" id="KW-1185">Reference proteome</keyword>
<reference evidence="8" key="1">
    <citation type="submission" date="2021-03" db="EMBL/GenBank/DDBJ databases">
        <authorList>
            <person name="Tagirdzhanova G."/>
        </authorList>
    </citation>
    <scope>NUCLEOTIDE SEQUENCE</scope>
</reference>
<evidence type="ECO:0000256" key="7">
    <source>
        <dbReference type="SAM" id="Phobius"/>
    </source>
</evidence>
<evidence type="ECO:0000256" key="1">
    <source>
        <dbReference type="ARBA" id="ARBA00004141"/>
    </source>
</evidence>
<dbReference type="AlphaFoldDB" id="A0A8H3I809"/>
<evidence type="ECO:0000256" key="5">
    <source>
        <dbReference type="ARBA" id="ARBA00023136"/>
    </source>
</evidence>
<dbReference type="EMBL" id="CAJPDS010000009">
    <property type="protein sequence ID" value="CAF9910825.1"/>
    <property type="molecule type" value="Genomic_DNA"/>
</dbReference>
<feature type="transmembrane region" description="Helical" evidence="7">
    <location>
        <begin position="198"/>
        <end position="216"/>
    </location>
</feature>
<comment type="caution">
    <text evidence="8">The sequence shown here is derived from an EMBL/GenBank/DDBJ whole genome shotgun (WGS) entry which is preliminary data.</text>
</comment>
<evidence type="ECO:0000256" key="4">
    <source>
        <dbReference type="ARBA" id="ARBA00022989"/>
    </source>
</evidence>
<feature type="transmembrane region" description="Helical" evidence="7">
    <location>
        <begin position="103"/>
        <end position="122"/>
    </location>
</feature>
<comment type="similarity">
    <text evidence="2">Belongs to the SURF4 family.</text>
</comment>
<evidence type="ECO:0000313" key="9">
    <source>
        <dbReference type="Proteomes" id="UP000664521"/>
    </source>
</evidence>
<dbReference type="InterPro" id="IPR002995">
    <property type="entry name" value="Surf4"/>
</dbReference>
<comment type="subcellular location">
    <subcellularLocation>
        <location evidence="1">Membrane</location>
        <topology evidence="1">Multi-pass membrane protein</topology>
    </subcellularLocation>
</comment>
<evidence type="ECO:0000256" key="2">
    <source>
        <dbReference type="ARBA" id="ARBA00006945"/>
    </source>
</evidence>
<organism evidence="8 9">
    <name type="scientific">Heterodermia speciosa</name>
    <dbReference type="NCBI Taxonomy" id="116794"/>
    <lineage>
        <taxon>Eukaryota</taxon>
        <taxon>Fungi</taxon>
        <taxon>Dikarya</taxon>
        <taxon>Ascomycota</taxon>
        <taxon>Pezizomycotina</taxon>
        <taxon>Lecanoromycetes</taxon>
        <taxon>OSLEUM clade</taxon>
        <taxon>Lecanoromycetidae</taxon>
        <taxon>Caliciales</taxon>
        <taxon>Physciaceae</taxon>
        <taxon>Heterodermia</taxon>
    </lineage>
</organism>
<evidence type="ECO:0000256" key="6">
    <source>
        <dbReference type="SAM" id="MobiDB-lite"/>
    </source>
</evidence>
<dbReference type="Proteomes" id="UP000664521">
    <property type="component" value="Unassembled WGS sequence"/>
</dbReference>
<protein>
    <submittedName>
        <fullName evidence="8">Uncharacterized protein</fullName>
    </submittedName>
</protein>
<keyword evidence="3 7" id="KW-0812">Transmembrane</keyword>
<name>A0A8H3I809_9LECA</name>
<feature type="transmembrane region" description="Helical" evidence="7">
    <location>
        <begin position="134"/>
        <end position="153"/>
    </location>
</feature>
<feature type="region of interest" description="Disordered" evidence="6">
    <location>
        <begin position="13"/>
        <end position="35"/>
    </location>
</feature>
<keyword evidence="5 7" id="KW-0472">Membrane</keyword>
<evidence type="ECO:0000256" key="3">
    <source>
        <dbReference type="ARBA" id="ARBA00022692"/>
    </source>
</evidence>
<feature type="transmembrane region" description="Helical" evidence="7">
    <location>
        <begin position="282"/>
        <end position="305"/>
    </location>
</feature>
<feature type="transmembrane region" description="Helical" evidence="7">
    <location>
        <begin position="159"/>
        <end position="178"/>
    </location>
</feature>
<dbReference type="GO" id="GO:0016020">
    <property type="term" value="C:membrane"/>
    <property type="evidence" value="ECO:0007669"/>
    <property type="project" value="UniProtKB-SubCell"/>
</dbReference>
<feature type="transmembrane region" description="Helical" evidence="7">
    <location>
        <begin position="249"/>
        <end position="266"/>
    </location>
</feature>
<dbReference type="Pfam" id="PF02077">
    <property type="entry name" value="SURF4"/>
    <property type="match status" value="1"/>
</dbReference>
<keyword evidence="4 7" id="KW-1133">Transmembrane helix</keyword>
<sequence length="312" mass="35087">MAQIRGTAGYNLGGSVQDRFGGPSRNDATNDPSPLDAIREQTSRIEDWLDTYSDPIKPYLPAIGRFLIVVTFLEDALRIITQWNDQLLYLNDYRHITYSMNTVPWGLTHLFLLVNVIAMLTCSSMVIVRKYSDYAVFGLMGVVVTQALGYGLIFDLNFFLRNLSVLGGLLMVLSESWVRKRFAPPGLPQIDEKDKKMWIQLAGRILLIFLFAGFVFAGEWGVGRVVVSIFGFVACVMVVVGFKAKLSAVLLVVILCIFNVFVNNFWTLHEHHPHKDFAKYDFFQILSIVGGLVLLVNTGPGTVSFDEKKKVY</sequence>
<evidence type="ECO:0000313" key="8">
    <source>
        <dbReference type="EMBL" id="CAF9910825.1"/>
    </source>
</evidence>
<gene>
    <name evidence="8" type="ORF">HETSPECPRED_010194</name>
</gene>